<evidence type="ECO:0000256" key="1">
    <source>
        <dbReference type="ARBA" id="ARBA00001917"/>
    </source>
</evidence>
<organism evidence="2 3">
    <name type="scientific">Grifola frondosa</name>
    <name type="common">Maitake</name>
    <name type="synonym">Polyporus frondosus</name>
    <dbReference type="NCBI Taxonomy" id="5627"/>
    <lineage>
        <taxon>Eukaryota</taxon>
        <taxon>Fungi</taxon>
        <taxon>Dikarya</taxon>
        <taxon>Basidiomycota</taxon>
        <taxon>Agaricomycotina</taxon>
        <taxon>Agaricomycetes</taxon>
        <taxon>Polyporales</taxon>
        <taxon>Grifolaceae</taxon>
        <taxon>Grifola</taxon>
    </lineage>
</organism>
<dbReference type="InterPro" id="IPR044152">
    <property type="entry name" value="YqjM-like"/>
</dbReference>
<dbReference type="GO" id="GO:0003959">
    <property type="term" value="F:NADPH dehydrogenase activity"/>
    <property type="evidence" value="ECO:0007669"/>
    <property type="project" value="InterPro"/>
</dbReference>
<comment type="cofactor">
    <cofactor evidence="1">
        <name>FMN</name>
        <dbReference type="ChEBI" id="CHEBI:58210"/>
    </cofactor>
</comment>
<comment type="caution">
    <text evidence="2">The sequence shown here is derived from an EMBL/GenBank/DDBJ whole genome shotgun (WGS) entry which is preliminary data.</text>
</comment>
<keyword evidence="3" id="KW-1185">Reference proteome</keyword>
<proteinExistence type="predicted"/>
<dbReference type="EMBL" id="LUGG01000002">
    <property type="protein sequence ID" value="OBZ78352.1"/>
    <property type="molecule type" value="Genomic_DNA"/>
</dbReference>
<dbReference type="GO" id="GO:0010181">
    <property type="term" value="F:FMN binding"/>
    <property type="evidence" value="ECO:0007669"/>
    <property type="project" value="InterPro"/>
</dbReference>
<dbReference type="Proteomes" id="UP000092993">
    <property type="component" value="Unassembled WGS sequence"/>
</dbReference>
<dbReference type="STRING" id="5627.A0A1C7MNB1"/>
<dbReference type="GO" id="GO:0050661">
    <property type="term" value="F:NADP binding"/>
    <property type="evidence" value="ECO:0007669"/>
    <property type="project" value="InterPro"/>
</dbReference>
<name>A0A1C7MNB1_GRIFR</name>
<dbReference type="PANTHER" id="PTHR43303:SF4">
    <property type="entry name" value="NADPH DEHYDROGENASE C23G7.10C-RELATED"/>
    <property type="match status" value="1"/>
</dbReference>
<dbReference type="InterPro" id="IPR013785">
    <property type="entry name" value="Aldolase_TIM"/>
</dbReference>
<dbReference type="PANTHER" id="PTHR43303">
    <property type="entry name" value="NADPH DEHYDROGENASE C23G7.10C-RELATED"/>
    <property type="match status" value="1"/>
</dbReference>
<dbReference type="AlphaFoldDB" id="A0A1C7MNB1"/>
<protein>
    <submittedName>
        <fullName evidence="2">Uncharacterized protein</fullName>
    </submittedName>
</protein>
<accession>A0A1C7MNB1</accession>
<dbReference type="SUPFAM" id="SSF51395">
    <property type="entry name" value="FMN-linked oxidoreductases"/>
    <property type="match status" value="1"/>
</dbReference>
<gene>
    <name evidence="2" type="ORF">A0H81_02798</name>
</gene>
<evidence type="ECO:0000313" key="2">
    <source>
        <dbReference type="EMBL" id="OBZ78352.1"/>
    </source>
</evidence>
<evidence type="ECO:0000313" key="3">
    <source>
        <dbReference type="Proteomes" id="UP000092993"/>
    </source>
</evidence>
<dbReference type="Gene3D" id="3.20.20.70">
    <property type="entry name" value="Aldolase class I"/>
    <property type="match status" value="1"/>
</dbReference>
<reference evidence="2 3" key="1">
    <citation type="submission" date="2016-03" db="EMBL/GenBank/DDBJ databases">
        <title>Whole genome sequencing of Grifola frondosa 9006-11.</title>
        <authorList>
            <person name="Min B."/>
            <person name="Park H."/>
            <person name="Kim J.-G."/>
            <person name="Cho H."/>
            <person name="Oh Y.-L."/>
            <person name="Kong W.-S."/>
            <person name="Choi I.-G."/>
        </authorList>
    </citation>
    <scope>NUCLEOTIDE SEQUENCE [LARGE SCALE GENOMIC DNA]</scope>
    <source>
        <strain evidence="2 3">9006-11</strain>
    </source>
</reference>
<sequence length="98" mass="11228">MRTHDRRDQKISHSVTHPAVVAGSDVNDIRSASSYLLCKLLCPTSNERTNEYGRNFENWIWLSMESTQCPRCHLPDMPLFFRISTTESLEGSLLDEPS</sequence>